<feature type="signal peptide" evidence="4">
    <location>
        <begin position="1"/>
        <end position="21"/>
    </location>
</feature>
<dbReference type="Pfam" id="PF02230">
    <property type="entry name" value="Abhydrolase_2"/>
    <property type="match status" value="1"/>
</dbReference>
<evidence type="ECO:0000256" key="2">
    <source>
        <dbReference type="ARBA" id="ARBA00012423"/>
    </source>
</evidence>
<evidence type="ECO:0000259" key="5">
    <source>
        <dbReference type="Pfam" id="PF02230"/>
    </source>
</evidence>
<dbReference type="GO" id="GO:0005737">
    <property type="term" value="C:cytoplasm"/>
    <property type="evidence" value="ECO:0007669"/>
    <property type="project" value="TreeGrafter"/>
</dbReference>
<dbReference type="AlphaFoldDB" id="A0A9P0MMJ2"/>
<dbReference type="PANTHER" id="PTHR10655">
    <property type="entry name" value="LYSOPHOSPHOLIPASE-RELATED"/>
    <property type="match status" value="1"/>
</dbReference>
<dbReference type="EC" id="3.1.2.22" evidence="2"/>
<proteinExistence type="inferred from homology"/>
<dbReference type="SUPFAM" id="SSF53474">
    <property type="entry name" value="alpha/beta-Hydrolases"/>
    <property type="match status" value="1"/>
</dbReference>
<feature type="chain" id="PRO_5040515248" description="palmitoyl-protein hydrolase" evidence="4">
    <location>
        <begin position="22"/>
        <end position="257"/>
    </location>
</feature>
<dbReference type="EMBL" id="OV725079">
    <property type="protein sequence ID" value="CAH1396357.1"/>
    <property type="molecule type" value="Genomic_DNA"/>
</dbReference>
<keyword evidence="4" id="KW-0732">Signal</keyword>
<gene>
    <name evidence="6" type="ORF">NEZAVI_LOCUS6446</name>
</gene>
<comment type="similarity">
    <text evidence="1">Belongs to the AB hydrolase superfamily. AB hydrolase 2 family.</text>
</comment>
<evidence type="ECO:0000313" key="6">
    <source>
        <dbReference type="EMBL" id="CAH1396357.1"/>
    </source>
</evidence>
<reference evidence="6" key="1">
    <citation type="submission" date="2022-01" db="EMBL/GenBank/DDBJ databases">
        <authorList>
            <person name="King R."/>
        </authorList>
    </citation>
    <scope>NUCLEOTIDE SEQUENCE</scope>
</reference>
<feature type="domain" description="Phospholipase/carboxylesterase/thioesterase" evidence="5">
    <location>
        <begin position="32"/>
        <end position="185"/>
    </location>
</feature>
<evidence type="ECO:0000256" key="1">
    <source>
        <dbReference type="ARBA" id="ARBA00006499"/>
    </source>
</evidence>
<accession>A0A9P0MMJ2</accession>
<dbReference type="GO" id="GO:0052689">
    <property type="term" value="F:carboxylic ester hydrolase activity"/>
    <property type="evidence" value="ECO:0007669"/>
    <property type="project" value="TreeGrafter"/>
</dbReference>
<organism evidence="6 7">
    <name type="scientific">Nezara viridula</name>
    <name type="common">Southern green stink bug</name>
    <name type="synonym">Cimex viridulus</name>
    <dbReference type="NCBI Taxonomy" id="85310"/>
    <lineage>
        <taxon>Eukaryota</taxon>
        <taxon>Metazoa</taxon>
        <taxon>Ecdysozoa</taxon>
        <taxon>Arthropoda</taxon>
        <taxon>Hexapoda</taxon>
        <taxon>Insecta</taxon>
        <taxon>Pterygota</taxon>
        <taxon>Neoptera</taxon>
        <taxon>Paraneoptera</taxon>
        <taxon>Hemiptera</taxon>
        <taxon>Heteroptera</taxon>
        <taxon>Panheteroptera</taxon>
        <taxon>Pentatomomorpha</taxon>
        <taxon>Pentatomoidea</taxon>
        <taxon>Pentatomidae</taxon>
        <taxon>Pentatominae</taxon>
        <taxon>Nezara</taxon>
    </lineage>
</organism>
<evidence type="ECO:0000256" key="4">
    <source>
        <dbReference type="SAM" id="SignalP"/>
    </source>
</evidence>
<sequence length="257" mass="28486">MLQTCTSMLTILMCVITCSLGLYCCNPNEQVTEIVEPAQKATSAVIFLHGAGGSGPQIREVVESNIGNFSQFPTTRLIFPTAKAVPLPGFPWNGQILNIWFSFTTLVENYSFNSDEMENSAKQIERLIEEQVAAGIPHRNICLAGYSSGGMMSIYFGYGYVKKLGCIGAISSYISSSSNVYNEISIQENNTCPRLPPLYLYGGALDFLTFPNWITGMANRLKDMGIQVTYLFQWTGTHYINKDGLVNLFQFIKESII</sequence>
<keyword evidence="3" id="KW-0378">Hydrolase</keyword>
<dbReference type="InterPro" id="IPR050565">
    <property type="entry name" value="LYPA1-2/EST-like"/>
</dbReference>
<dbReference type="Proteomes" id="UP001152798">
    <property type="component" value="Chromosome 3"/>
</dbReference>
<dbReference type="InterPro" id="IPR003140">
    <property type="entry name" value="PLipase/COase/thioEstase"/>
</dbReference>
<dbReference type="PANTHER" id="PTHR10655:SF17">
    <property type="entry name" value="LYSOPHOSPHOLIPASE-LIKE PROTEIN 1"/>
    <property type="match status" value="1"/>
</dbReference>
<keyword evidence="7" id="KW-1185">Reference proteome</keyword>
<dbReference type="GO" id="GO:0008474">
    <property type="term" value="F:palmitoyl-(protein) hydrolase activity"/>
    <property type="evidence" value="ECO:0007669"/>
    <property type="project" value="UniProtKB-EC"/>
</dbReference>
<dbReference type="OrthoDB" id="6615196at2759"/>
<name>A0A9P0MMJ2_NEZVI</name>
<evidence type="ECO:0000313" key="7">
    <source>
        <dbReference type="Proteomes" id="UP001152798"/>
    </source>
</evidence>
<protein>
    <recommendedName>
        <fullName evidence="2">palmitoyl-protein hydrolase</fullName>
        <ecNumber evidence="2">3.1.2.22</ecNumber>
    </recommendedName>
</protein>
<dbReference type="Gene3D" id="3.40.50.1820">
    <property type="entry name" value="alpha/beta hydrolase"/>
    <property type="match status" value="1"/>
</dbReference>
<evidence type="ECO:0000256" key="3">
    <source>
        <dbReference type="ARBA" id="ARBA00022801"/>
    </source>
</evidence>
<dbReference type="InterPro" id="IPR029058">
    <property type="entry name" value="AB_hydrolase_fold"/>
</dbReference>